<dbReference type="RefSeq" id="XP_005709217.1">
    <property type="nucleotide sequence ID" value="XM_005709160.1"/>
</dbReference>
<dbReference type="eggNOG" id="ENOG502S433">
    <property type="taxonomic scope" value="Eukaryota"/>
</dbReference>
<dbReference type="AlphaFoldDB" id="M2XR17"/>
<dbReference type="Pfam" id="PF04488">
    <property type="entry name" value="Gly_transf_sug"/>
    <property type="match status" value="1"/>
</dbReference>
<dbReference type="PANTHER" id="PTHR32385">
    <property type="entry name" value="MANNOSYL PHOSPHORYLINOSITOL CERAMIDE SYNTHASE"/>
    <property type="match status" value="1"/>
</dbReference>
<dbReference type="InterPro" id="IPR007577">
    <property type="entry name" value="GlycoTrfase_DXD_sugar-bd_CS"/>
</dbReference>
<keyword evidence="3" id="KW-1185">Reference proteome</keyword>
<dbReference type="SUPFAM" id="SSF53448">
    <property type="entry name" value="Nucleotide-diphospho-sugar transferases"/>
    <property type="match status" value="1"/>
</dbReference>
<dbReference type="InterPro" id="IPR051706">
    <property type="entry name" value="Glycosyltransferase_domain"/>
</dbReference>
<protein>
    <submittedName>
        <fullName evidence="2">Surface protein Sur1-like protein</fullName>
    </submittedName>
</protein>
<dbReference type="GO" id="GO:0016020">
    <property type="term" value="C:membrane"/>
    <property type="evidence" value="ECO:0007669"/>
    <property type="project" value="GOC"/>
</dbReference>
<sequence length="400" mass="46981">MDLVANLLRKKFNNIQKYLMFSTTVDGQYRIFVSLFRSQEILIFGALFRFESLFYPADMSKSGFQGKEPWKANSKFSKFLHTCIAFFLVLWVFSSFSLEPTFSYRGGTDLLSFSETKSSPIRIPNIIHQSWKNNEVPARYKRWIQSWKELHPNWRYILWTDHTNRKLVLRQFPWLIDIYDSLPVNIARADISRFLYMYSYGGVYVDLDFRALRRFDTLLENKCVVLGMMENNFRLDDAIPNAIMASVPGHPFWLLCVRKVIDRHFLGFRGTETNFSGSFVLKEAYQDWCRIHNNTEFKDASNRSKSLDTGGESSHLDELFPCQEVRLEPKGVLYPYSWVWEPQEIKKVCDFSKESSNPDEELCLAKILKKYPDAYSITFWTHSWSAKGSLCEKRPSLCKP</sequence>
<dbReference type="GO" id="GO:0051999">
    <property type="term" value="P:mannosyl-inositol phosphorylceramide biosynthetic process"/>
    <property type="evidence" value="ECO:0007669"/>
    <property type="project" value="TreeGrafter"/>
</dbReference>
<dbReference type="InterPro" id="IPR029044">
    <property type="entry name" value="Nucleotide-diphossugar_trans"/>
</dbReference>
<dbReference type="EMBL" id="KB454484">
    <property type="protein sequence ID" value="EME32697.1"/>
    <property type="molecule type" value="Genomic_DNA"/>
</dbReference>
<dbReference type="PANTHER" id="PTHR32385:SF23">
    <property type="entry name" value="NUCLEOTIDE-DIPHOSPHO-SUGAR TRANSFERASE"/>
    <property type="match status" value="1"/>
</dbReference>
<organism evidence="2 3">
    <name type="scientific">Galdieria sulphuraria</name>
    <name type="common">Red alga</name>
    <dbReference type="NCBI Taxonomy" id="130081"/>
    <lineage>
        <taxon>Eukaryota</taxon>
        <taxon>Rhodophyta</taxon>
        <taxon>Bangiophyceae</taxon>
        <taxon>Galdieriales</taxon>
        <taxon>Galdieriaceae</taxon>
        <taxon>Galdieria</taxon>
    </lineage>
</organism>
<dbReference type="Proteomes" id="UP000030680">
    <property type="component" value="Unassembled WGS sequence"/>
</dbReference>
<evidence type="ECO:0000256" key="1">
    <source>
        <dbReference type="ARBA" id="ARBA00022679"/>
    </source>
</evidence>
<dbReference type="Gene3D" id="3.90.550.20">
    <property type="match status" value="1"/>
</dbReference>
<evidence type="ECO:0000313" key="3">
    <source>
        <dbReference type="Proteomes" id="UP000030680"/>
    </source>
</evidence>
<keyword evidence="1" id="KW-0808">Transferase</keyword>
<dbReference type="Gramene" id="EME32697">
    <property type="protein sequence ID" value="EME32697"/>
    <property type="gene ID" value="Gasu_00650"/>
</dbReference>
<name>M2XR17_GALSU</name>
<gene>
    <name evidence="2" type="ORF">Gasu_00650</name>
</gene>
<dbReference type="GO" id="GO:0000030">
    <property type="term" value="F:mannosyltransferase activity"/>
    <property type="evidence" value="ECO:0007669"/>
    <property type="project" value="TreeGrafter"/>
</dbReference>
<evidence type="ECO:0000313" key="2">
    <source>
        <dbReference type="EMBL" id="EME32697.1"/>
    </source>
</evidence>
<dbReference type="GeneID" id="17091255"/>
<dbReference type="OrthoDB" id="3887at2759"/>
<dbReference type="KEGG" id="gsl:Gasu_00650"/>
<reference evidence="3" key="1">
    <citation type="journal article" date="2013" name="Science">
        <title>Gene transfer from bacteria and archaea facilitated evolution of an extremophilic eukaryote.</title>
        <authorList>
            <person name="Schonknecht G."/>
            <person name="Chen W.H."/>
            <person name="Ternes C.M."/>
            <person name="Barbier G.G."/>
            <person name="Shrestha R.P."/>
            <person name="Stanke M."/>
            <person name="Brautigam A."/>
            <person name="Baker B.J."/>
            <person name="Banfield J.F."/>
            <person name="Garavito R.M."/>
            <person name="Carr K."/>
            <person name="Wilkerson C."/>
            <person name="Rensing S.A."/>
            <person name="Gagneul D."/>
            <person name="Dickenson N.E."/>
            <person name="Oesterhelt C."/>
            <person name="Lercher M.J."/>
            <person name="Weber A.P."/>
        </authorList>
    </citation>
    <scope>NUCLEOTIDE SEQUENCE [LARGE SCALE GENOMIC DNA]</scope>
    <source>
        <strain evidence="3">074W</strain>
    </source>
</reference>
<accession>M2XR17</accession>
<proteinExistence type="predicted"/>